<keyword evidence="2" id="KW-1185">Reference proteome</keyword>
<evidence type="ECO:0000313" key="1">
    <source>
        <dbReference type="EMBL" id="THG28598.1"/>
    </source>
</evidence>
<comment type="caution">
    <text evidence="1">The sequence shown here is derived from an EMBL/GenBank/DDBJ whole genome shotgun (WGS) entry which is preliminary data.</text>
</comment>
<dbReference type="OrthoDB" id="4981285at2"/>
<dbReference type="RefSeq" id="WP_136428958.1">
    <property type="nucleotide sequence ID" value="NZ_SSSM01000006.1"/>
</dbReference>
<accession>A0A4S4FF41</accession>
<protein>
    <submittedName>
        <fullName evidence="1">Uncharacterized protein</fullName>
    </submittedName>
</protein>
<name>A0A4S4FF41_9MICO</name>
<dbReference type="EMBL" id="SSSM01000006">
    <property type="protein sequence ID" value="THG28598.1"/>
    <property type="molecule type" value="Genomic_DNA"/>
</dbReference>
<proteinExistence type="predicted"/>
<evidence type="ECO:0000313" key="2">
    <source>
        <dbReference type="Proteomes" id="UP000309133"/>
    </source>
</evidence>
<reference evidence="1 2" key="1">
    <citation type="submission" date="2019-04" db="EMBL/GenBank/DDBJ databases">
        <authorList>
            <person name="Jiang L."/>
        </authorList>
    </citation>
    <scope>NUCLEOTIDE SEQUENCE [LARGE SCALE GENOMIC DNA]</scope>
    <source>
        <strain evidence="1 2">YIM 131853</strain>
    </source>
</reference>
<dbReference type="Proteomes" id="UP000309133">
    <property type="component" value="Unassembled WGS sequence"/>
</dbReference>
<gene>
    <name evidence="1" type="ORF">E6C64_17505</name>
</gene>
<dbReference type="AlphaFoldDB" id="A0A4S4FF41"/>
<organism evidence="1 2">
    <name type="scientific">Naasia lichenicola</name>
    <dbReference type="NCBI Taxonomy" id="2565933"/>
    <lineage>
        <taxon>Bacteria</taxon>
        <taxon>Bacillati</taxon>
        <taxon>Actinomycetota</taxon>
        <taxon>Actinomycetes</taxon>
        <taxon>Micrococcales</taxon>
        <taxon>Microbacteriaceae</taxon>
        <taxon>Naasia</taxon>
    </lineage>
</organism>
<sequence length="92" mass="9756">MDWLILLGCAVAAVVAILLTTRGSGRSSGGSSGVFGAIDEVFAPNRHSTMLEYERQTELPAPAPAPGDKDFDAEAKLDPTRGRWAGTIRIDI</sequence>